<evidence type="ECO:0000313" key="2">
    <source>
        <dbReference type="EMBL" id="KAJ7021749.1"/>
    </source>
</evidence>
<evidence type="ECO:0000313" key="3">
    <source>
        <dbReference type="Proteomes" id="UP001218188"/>
    </source>
</evidence>
<comment type="caution">
    <text evidence="2">The sequence shown here is derived from an EMBL/GenBank/DDBJ whole genome shotgun (WGS) entry which is preliminary data.</text>
</comment>
<dbReference type="Proteomes" id="UP001218188">
    <property type="component" value="Unassembled WGS sequence"/>
</dbReference>
<reference evidence="2" key="1">
    <citation type="submission" date="2023-03" db="EMBL/GenBank/DDBJ databases">
        <title>Massive genome expansion in bonnet fungi (Mycena s.s.) driven by repeated elements and novel gene families across ecological guilds.</title>
        <authorList>
            <consortium name="Lawrence Berkeley National Laboratory"/>
            <person name="Harder C.B."/>
            <person name="Miyauchi S."/>
            <person name="Viragh M."/>
            <person name="Kuo A."/>
            <person name="Thoen E."/>
            <person name="Andreopoulos B."/>
            <person name="Lu D."/>
            <person name="Skrede I."/>
            <person name="Drula E."/>
            <person name="Henrissat B."/>
            <person name="Morin E."/>
            <person name="Kohler A."/>
            <person name="Barry K."/>
            <person name="LaButti K."/>
            <person name="Morin E."/>
            <person name="Salamov A."/>
            <person name="Lipzen A."/>
            <person name="Mereny Z."/>
            <person name="Hegedus B."/>
            <person name="Baldrian P."/>
            <person name="Stursova M."/>
            <person name="Weitz H."/>
            <person name="Taylor A."/>
            <person name="Grigoriev I.V."/>
            <person name="Nagy L.G."/>
            <person name="Martin F."/>
            <person name="Kauserud H."/>
        </authorList>
    </citation>
    <scope>NUCLEOTIDE SEQUENCE</scope>
    <source>
        <strain evidence="2">CBHHK200</strain>
    </source>
</reference>
<accession>A0AAD6S6I6</accession>
<protein>
    <submittedName>
        <fullName evidence="2">Uncharacterized protein</fullName>
    </submittedName>
</protein>
<sequence length="148" mass="15639">MFSAKFLLAALSLAAVPSLLTLGGELASPTITACSGTINPPDGCVIISVVSASCINLTGNLTSLNKAISWAQVPDGFVCTFFQVRDCSNGGVNAHDVAVLEGGTWDMSDVQAWVLQLAEGSYHITPSIAAKEIFFSNFVRKIFMQLTH</sequence>
<keyword evidence="1" id="KW-0732">Signal</keyword>
<feature type="chain" id="PRO_5042277494" evidence="1">
    <location>
        <begin position="24"/>
        <end position="148"/>
    </location>
</feature>
<evidence type="ECO:0000256" key="1">
    <source>
        <dbReference type="SAM" id="SignalP"/>
    </source>
</evidence>
<name>A0AAD6S6I6_9AGAR</name>
<feature type="signal peptide" evidence="1">
    <location>
        <begin position="1"/>
        <end position="23"/>
    </location>
</feature>
<proteinExistence type="predicted"/>
<gene>
    <name evidence="2" type="ORF">C8F04DRAFT_1195147</name>
</gene>
<keyword evidence="3" id="KW-1185">Reference proteome</keyword>
<organism evidence="2 3">
    <name type="scientific">Mycena alexandri</name>
    <dbReference type="NCBI Taxonomy" id="1745969"/>
    <lineage>
        <taxon>Eukaryota</taxon>
        <taxon>Fungi</taxon>
        <taxon>Dikarya</taxon>
        <taxon>Basidiomycota</taxon>
        <taxon>Agaricomycotina</taxon>
        <taxon>Agaricomycetes</taxon>
        <taxon>Agaricomycetidae</taxon>
        <taxon>Agaricales</taxon>
        <taxon>Marasmiineae</taxon>
        <taxon>Mycenaceae</taxon>
        <taxon>Mycena</taxon>
    </lineage>
</organism>
<dbReference type="EMBL" id="JARJCM010000224">
    <property type="protein sequence ID" value="KAJ7021749.1"/>
    <property type="molecule type" value="Genomic_DNA"/>
</dbReference>
<dbReference type="AlphaFoldDB" id="A0AAD6S6I6"/>